<comment type="caution">
    <text evidence="1">The sequence shown here is derived from an EMBL/GenBank/DDBJ whole genome shotgun (WGS) entry which is preliminary data.</text>
</comment>
<proteinExistence type="predicted"/>
<dbReference type="RefSeq" id="WP_115362680.1">
    <property type="nucleotide sequence ID" value="NZ_QDKL01000003.1"/>
</dbReference>
<sequence>MINIKVTANYLKSLTEIEDYIFNLNNLVYDVEQFHSEHDRVKDFIKQNPTTPAPHPLTGDQSWPFANGRYRIFFKFLTTKNSKLIYLLDIIDNRMLNDKYYPHNSIPTYKITD</sequence>
<accession>A0ABY0ICG9</accession>
<dbReference type="EMBL" id="QDKL01000003">
    <property type="protein sequence ID" value="RZF20648.1"/>
    <property type="molecule type" value="Genomic_DNA"/>
</dbReference>
<evidence type="ECO:0000313" key="1">
    <source>
        <dbReference type="EMBL" id="RZF20648.1"/>
    </source>
</evidence>
<dbReference type="Proteomes" id="UP000443582">
    <property type="component" value="Unassembled WGS sequence"/>
</dbReference>
<evidence type="ECO:0008006" key="3">
    <source>
        <dbReference type="Google" id="ProtNLM"/>
    </source>
</evidence>
<name>A0ABY0ICG9_9BACT</name>
<organism evidence="1 2">
    <name type="scientific">Halobacteriovorax vibrionivorans</name>
    <dbReference type="NCBI Taxonomy" id="2152716"/>
    <lineage>
        <taxon>Bacteria</taxon>
        <taxon>Pseudomonadati</taxon>
        <taxon>Bdellovibrionota</taxon>
        <taxon>Bacteriovoracia</taxon>
        <taxon>Bacteriovoracales</taxon>
        <taxon>Halobacteriovoraceae</taxon>
        <taxon>Halobacteriovorax</taxon>
    </lineage>
</organism>
<keyword evidence="2" id="KW-1185">Reference proteome</keyword>
<reference evidence="2" key="1">
    <citation type="journal article" date="2019" name="Int. J. Syst. Evol. Microbiol.">
        <title>Halobacteriovorax valvorus sp. nov., a novel prokaryotic predator isolated from coastal seawater of China.</title>
        <authorList>
            <person name="Chen M.-X."/>
        </authorList>
    </citation>
    <scope>NUCLEOTIDE SEQUENCE [LARGE SCALE GENOMIC DNA]</scope>
    <source>
        <strain evidence="2">BL9</strain>
    </source>
</reference>
<protein>
    <recommendedName>
        <fullName evidence="3">Plasmid stabilization protein</fullName>
    </recommendedName>
</protein>
<gene>
    <name evidence="1" type="ORF">DAY19_11730</name>
</gene>
<evidence type="ECO:0000313" key="2">
    <source>
        <dbReference type="Proteomes" id="UP000443582"/>
    </source>
</evidence>